<dbReference type="eggNOG" id="COG4225">
    <property type="taxonomic scope" value="Bacteria"/>
</dbReference>
<reference evidence="5 6" key="1">
    <citation type="journal article" date="2014" name="Genome Announc.">
        <title>Draft Genome Sequence of Cytophaga fermentans JCM 21142T, a Facultative Anaerobe Isolated from Marine Mud.</title>
        <authorList>
            <person name="Starns D."/>
            <person name="Oshima K."/>
            <person name="Suda W."/>
            <person name="Iino T."/>
            <person name="Yuki M."/>
            <person name="Inoue J."/>
            <person name="Kitamura K."/>
            <person name="Iida T."/>
            <person name="Darby A."/>
            <person name="Hattori M."/>
            <person name="Ohkuma M."/>
        </authorList>
    </citation>
    <scope>NUCLEOTIDE SEQUENCE [LARGE SCALE GENOMIC DNA]</scope>
    <source>
        <strain evidence="5 6">JCM 21142</strain>
    </source>
</reference>
<feature type="active site" description="Proton donor" evidence="3">
    <location>
        <position position="141"/>
    </location>
</feature>
<name>W7Y6P1_9BACT</name>
<feature type="binding site" evidence="4">
    <location>
        <position position="81"/>
    </location>
    <ligand>
        <name>substrate</name>
    </ligand>
</feature>
<dbReference type="RefSeq" id="WP_200871308.1">
    <property type="nucleotide sequence ID" value="NZ_BAMD01000021.1"/>
</dbReference>
<dbReference type="InterPro" id="IPR010905">
    <property type="entry name" value="Glyco_hydro_88"/>
</dbReference>
<gene>
    <name evidence="5" type="ORF">JCM21142_41991</name>
</gene>
<organism evidence="5 6">
    <name type="scientific">Saccharicrinis fermentans DSM 9555 = JCM 21142</name>
    <dbReference type="NCBI Taxonomy" id="869213"/>
    <lineage>
        <taxon>Bacteria</taxon>
        <taxon>Pseudomonadati</taxon>
        <taxon>Bacteroidota</taxon>
        <taxon>Bacteroidia</taxon>
        <taxon>Marinilabiliales</taxon>
        <taxon>Marinilabiliaceae</taxon>
        <taxon>Saccharicrinis</taxon>
    </lineage>
</organism>
<dbReference type="Pfam" id="PF07470">
    <property type="entry name" value="Glyco_hydro_88"/>
    <property type="match status" value="1"/>
</dbReference>
<accession>W7Y6P1</accession>
<dbReference type="GO" id="GO:0000272">
    <property type="term" value="P:polysaccharide catabolic process"/>
    <property type="evidence" value="ECO:0007669"/>
    <property type="project" value="TreeGrafter"/>
</dbReference>
<evidence type="ECO:0000313" key="5">
    <source>
        <dbReference type="EMBL" id="GAF03323.1"/>
    </source>
</evidence>
<feature type="active site" description="Nucleophile" evidence="3">
    <location>
        <position position="81"/>
    </location>
</feature>
<evidence type="ECO:0000256" key="3">
    <source>
        <dbReference type="PIRSR" id="PIRSR610905-1"/>
    </source>
</evidence>
<dbReference type="PANTHER" id="PTHR36845">
    <property type="entry name" value="HYDROLASE, PUTATIVE (AFU_ORTHOLOGUE AFUA_7G05090)-RELATED"/>
    <property type="match status" value="1"/>
</dbReference>
<evidence type="ECO:0000256" key="4">
    <source>
        <dbReference type="PIRSR" id="PIRSR610905-2"/>
    </source>
</evidence>
<protein>
    <submittedName>
        <fullName evidence="5">Unsaturated glucuronyl hydrolase</fullName>
    </submittedName>
</protein>
<dbReference type="InterPro" id="IPR052369">
    <property type="entry name" value="UG_Glycosaminoglycan_Hydrolase"/>
</dbReference>
<dbReference type="AlphaFoldDB" id="W7Y6P1"/>
<keyword evidence="1 5" id="KW-0378">Hydrolase</keyword>
<sequence length="362" mass="41829">MQASYQTHSNVLTNNTKNIFPRSINPDGKIRYVQARDWTSGFYPGMLWLTYDLTKDSQWKHNARLYTEKLENEKLNNRDHDLGFKIMCSYGNGLRITANPAYKDIIIQSAKTLISRFDKKVGCIKSWDHHQEKWQFPVIIDNLMNLELLFTASKLSDDPIYYQVAVSHANKTLANHMREDGSCFHVVDYHPTSGQVMQKCTHQGYADNSSWARGQAWALYGFTMIYRETQDSKFLKQAEKTAQFILNHPSLAKDIIPLWDLDVPQNANEPKDASAAAIIASALYELGSYSKKNRRFYYQKANDIIDSLSSQTYFPDNTYQKGFLLQHSTGHKPKNSEINTPLIYADYYYLEALNRKNNLNDK</sequence>
<dbReference type="InterPro" id="IPR008928">
    <property type="entry name" value="6-hairpin_glycosidase_sf"/>
</dbReference>
<proteinExistence type="inferred from homology"/>
<dbReference type="InterPro" id="IPR012341">
    <property type="entry name" value="6hp_glycosidase-like_sf"/>
</dbReference>
<feature type="binding site" evidence="4">
    <location>
        <position position="141"/>
    </location>
    <ligand>
        <name>substrate</name>
    </ligand>
</feature>
<dbReference type="GO" id="GO:0052757">
    <property type="term" value="F:chondroitin hydrolase activity"/>
    <property type="evidence" value="ECO:0007669"/>
    <property type="project" value="TreeGrafter"/>
</dbReference>
<dbReference type="STRING" id="869213.GCA_000517085_04597"/>
<evidence type="ECO:0000256" key="1">
    <source>
        <dbReference type="ARBA" id="ARBA00022801"/>
    </source>
</evidence>
<evidence type="ECO:0000256" key="2">
    <source>
        <dbReference type="ARBA" id="ARBA00038358"/>
    </source>
</evidence>
<comment type="caution">
    <text evidence="5">The sequence shown here is derived from an EMBL/GenBank/DDBJ whole genome shotgun (WGS) entry which is preliminary data.</text>
</comment>
<dbReference type="Gene3D" id="1.50.10.10">
    <property type="match status" value="1"/>
</dbReference>
<keyword evidence="6" id="KW-1185">Reference proteome</keyword>
<feature type="binding site" evidence="4">
    <location>
        <position position="201"/>
    </location>
    <ligand>
        <name>substrate</name>
    </ligand>
</feature>
<dbReference type="PANTHER" id="PTHR36845:SF1">
    <property type="entry name" value="HYDROLASE, PUTATIVE (AFU_ORTHOLOGUE AFUA_7G05090)-RELATED"/>
    <property type="match status" value="1"/>
</dbReference>
<dbReference type="EMBL" id="BAMD01000021">
    <property type="protein sequence ID" value="GAF03323.1"/>
    <property type="molecule type" value="Genomic_DNA"/>
</dbReference>
<dbReference type="SUPFAM" id="SSF48208">
    <property type="entry name" value="Six-hairpin glycosidases"/>
    <property type="match status" value="1"/>
</dbReference>
<dbReference type="Proteomes" id="UP000019402">
    <property type="component" value="Unassembled WGS sequence"/>
</dbReference>
<feature type="binding site" evidence="4">
    <location>
        <position position="217"/>
    </location>
    <ligand>
        <name>substrate</name>
    </ligand>
</feature>
<comment type="similarity">
    <text evidence="2">Belongs to the glycosyl hydrolase 88 family.</text>
</comment>
<evidence type="ECO:0000313" key="6">
    <source>
        <dbReference type="Proteomes" id="UP000019402"/>
    </source>
</evidence>
<feature type="binding site" evidence="4">
    <location>
        <position position="213"/>
    </location>
    <ligand>
        <name>substrate</name>
    </ligand>
</feature>